<dbReference type="PANTHER" id="PTHR48010:SF22">
    <property type="entry name" value="OS09G0376600 PROTEIN"/>
    <property type="match status" value="1"/>
</dbReference>
<dbReference type="PANTHER" id="PTHR48010">
    <property type="entry name" value="OS05G0588300 PROTEIN"/>
    <property type="match status" value="1"/>
</dbReference>
<dbReference type="Proteomes" id="UP000000763">
    <property type="component" value="Chromosome 10"/>
</dbReference>
<organism evidence="2 3">
    <name type="scientific">Oryza sativa subsp. japonica</name>
    <name type="common">Rice</name>
    <dbReference type="NCBI Taxonomy" id="39947"/>
    <lineage>
        <taxon>Eukaryota</taxon>
        <taxon>Viridiplantae</taxon>
        <taxon>Streptophyta</taxon>
        <taxon>Embryophyta</taxon>
        <taxon>Tracheophyta</taxon>
        <taxon>Spermatophyta</taxon>
        <taxon>Magnoliopsida</taxon>
        <taxon>Liliopsida</taxon>
        <taxon>Poales</taxon>
        <taxon>Poaceae</taxon>
        <taxon>BOP clade</taxon>
        <taxon>Oryzoideae</taxon>
        <taxon>Oryzeae</taxon>
        <taxon>Oryzinae</taxon>
        <taxon>Oryza</taxon>
        <taxon>Oryza sativa</taxon>
    </lineage>
</organism>
<dbReference type="Gene3D" id="1.10.510.10">
    <property type="entry name" value="Transferase(Phosphotransferase) domain 1"/>
    <property type="match status" value="1"/>
</dbReference>
<feature type="compositionally biased region" description="Basic and acidic residues" evidence="1">
    <location>
        <begin position="74"/>
        <end position="107"/>
    </location>
</feature>
<evidence type="ECO:0000313" key="2">
    <source>
        <dbReference type="EMBL" id="AAK13096.1"/>
    </source>
</evidence>
<feature type="region of interest" description="Disordered" evidence="1">
    <location>
        <begin position="64"/>
        <end position="120"/>
    </location>
</feature>
<dbReference type="InterPro" id="IPR050994">
    <property type="entry name" value="At_inactive_RLKs"/>
</dbReference>
<dbReference type="SUPFAM" id="SSF56112">
    <property type="entry name" value="Protein kinase-like (PK-like)"/>
    <property type="match status" value="1"/>
</dbReference>
<dbReference type="AlphaFoldDB" id="Q9AYF8"/>
<keyword evidence="2" id="KW-0418">Kinase</keyword>
<name>Q9AYF8_ORYSJ</name>
<protein>
    <submittedName>
        <fullName evidence="2">Receptor-like protein kinase</fullName>
    </submittedName>
</protein>
<gene>
    <name evidence="2" type="primary">OSJNBa0094J09.12</name>
</gene>
<dbReference type="EMBL" id="AC078839">
    <property type="protein sequence ID" value="AAK13096.1"/>
    <property type="molecule type" value="Genomic_DNA"/>
</dbReference>
<keyword evidence="2" id="KW-0808">Transferase</keyword>
<keyword evidence="2" id="KW-0675">Receptor</keyword>
<dbReference type="GO" id="GO:0016301">
    <property type="term" value="F:kinase activity"/>
    <property type="evidence" value="ECO:0007669"/>
    <property type="project" value="UniProtKB-KW"/>
</dbReference>
<reference evidence="3" key="1">
    <citation type="journal article" date="2005" name="Nature">
        <title>The map-based sequence of the rice genome.</title>
        <authorList>
            <consortium name="International rice genome sequencing project (IRGSP)"/>
            <person name="Matsumoto T."/>
            <person name="Wu J."/>
            <person name="Kanamori H."/>
            <person name="Katayose Y."/>
            <person name="Fujisawa M."/>
            <person name="Namiki N."/>
            <person name="Mizuno H."/>
            <person name="Yamamoto K."/>
            <person name="Antonio B.A."/>
            <person name="Baba T."/>
            <person name="Sakata K."/>
            <person name="Nagamura Y."/>
            <person name="Aoki H."/>
            <person name="Arikawa K."/>
            <person name="Arita K."/>
            <person name="Bito T."/>
            <person name="Chiden Y."/>
            <person name="Fujitsuka N."/>
            <person name="Fukunaka R."/>
            <person name="Hamada M."/>
            <person name="Harada C."/>
            <person name="Hayashi A."/>
            <person name="Hijishita S."/>
            <person name="Honda M."/>
            <person name="Hosokawa S."/>
            <person name="Ichikawa Y."/>
            <person name="Idonuma A."/>
            <person name="Iijima M."/>
            <person name="Ikeda M."/>
            <person name="Ikeno M."/>
            <person name="Ito K."/>
            <person name="Ito S."/>
            <person name="Ito T."/>
            <person name="Ito Y."/>
            <person name="Ito Y."/>
            <person name="Iwabuchi A."/>
            <person name="Kamiya K."/>
            <person name="Karasawa W."/>
            <person name="Kurita K."/>
            <person name="Katagiri S."/>
            <person name="Kikuta A."/>
            <person name="Kobayashi H."/>
            <person name="Kobayashi N."/>
            <person name="Machita K."/>
            <person name="Maehara T."/>
            <person name="Masukawa M."/>
            <person name="Mizubayashi T."/>
            <person name="Mukai Y."/>
            <person name="Nagasaki H."/>
            <person name="Nagata Y."/>
            <person name="Naito S."/>
            <person name="Nakashima M."/>
            <person name="Nakama Y."/>
            <person name="Nakamichi Y."/>
            <person name="Nakamura M."/>
            <person name="Meguro A."/>
            <person name="Negishi M."/>
            <person name="Ohta I."/>
            <person name="Ohta T."/>
            <person name="Okamoto M."/>
            <person name="Ono N."/>
            <person name="Saji S."/>
            <person name="Sakaguchi M."/>
            <person name="Sakai K."/>
            <person name="Shibata M."/>
            <person name="Shimokawa T."/>
            <person name="Song J."/>
            <person name="Takazaki Y."/>
            <person name="Terasawa K."/>
            <person name="Tsugane M."/>
            <person name="Tsuji K."/>
            <person name="Ueda S."/>
            <person name="Waki K."/>
            <person name="Yamagata H."/>
            <person name="Yamamoto M."/>
            <person name="Yamamoto S."/>
            <person name="Yamane H."/>
            <person name="Yoshiki S."/>
            <person name="Yoshihara R."/>
            <person name="Yukawa K."/>
            <person name="Zhong H."/>
            <person name="Yano M."/>
            <person name="Yuan Q."/>
            <person name="Ouyang S."/>
            <person name="Liu J."/>
            <person name="Jones K.M."/>
            <person name="Gansberger K."/>
            <person name="Moffat K."/>
            <person name="Hill J."/>
            <person name="Bera J."/>
            <person name="Fadrosh D."/>
            <person name="Jin S."/>
            <person name="Johri S."/>
            <person name="Kim M."/>
            <person name="Overton L."/>
            <person name="Reardon M."/>
            <person name="Tsitrin T."/>
            <person name="Vuong H."/>
            <person name="Weaver B."/>
            <person name="Ciecko A."/>
            <person name="Tallon L."/>
            <person name="Jackson J."/>
            <person name="Pai G."/>
            <person name="Aken S.V."/>
            <person name="Utterback T."/>
            <person name="Reidmuller S."/>
            <person name="Feldblyum T."/>
            <person name="Hsiao J."/>
            <person name="Zismann V."/>
            <person name="Iobst S."/>
            <person name="de Vazeille A.R."/>
            <person name="Buell C.R."/>
            <person name="Ying K."/>
            <person name="Li Y."/>
            <person name="Lu T."/>
            <person name="Huang Y."/>
            <person name="Zhao Q."/>
            <person name="Feng Q."/>
            <person name="Zhang L."/>
            <person name="Zhu J."/>
            <person name="Weng Q."/>
            <person name="Mu J."/>
            <person name="Lu Y."/>
            <person name="Fan D."/>
            <person name="Liu Y."/>
            <person name="Guan J."/>
            <person name="Zhang Y."/>
            <person name="Yu S."/>
            <person name="Liu X."/>
            <person name="Zhang Y."/>
            <person name="Hong G."/>
            <person name="Han B."/>
            <person name="Choisne N."/>
            <person name="Demange N."/>
            <person name="Orjeda G."/>
            <person name="Samain S."/>
            <person name="Cattolico L."/>
            <person name="Pelletier E."/>
            <person name="Couloux A."/>
            <person name="Segurens B."/>
            <person name="Wincker P."/>
            <person name="D'Hont A."/>
            <person name="Scarpelli C."/>
            <person name="Weissenbach J."/>
            <person name="Salanoubat M."/>
            <person name="Quetier F."/>
            <person name="Yu Y."/>
            <person name="Kim H.R."/>
            <person name="Rambo T."/>
            <person name="Currie J."/>
            <person name="Collura K."/>
            <person name="Luo M."/>
            <person name="Yang T."/>
            <person name="Ammiraju J.S.S."/>
            <person name="Engler F."/>
            <person name="Soderlund C."/>
            <person name="Wing R.A."/>
            <person name="Palmer L.E."/>
            <person name="de la Bastide M."/>
            <person name="Spiegel L."/>
            <person name="Nascimento L."/>
            <person name="Zutavern T."/>
            <person name="O'Shaughnessy A."/>
            <person name="Dike S."/>
            <person name="Dedhia N."/>
            <person name="Preston R."/>
            <person name="Balija V."/>
            <person name="McCombie W.R."/>
            <person name="Chow T."/>
            <person name="Chen H."/>
            <person name="Chung M."/>
            <person name="Chen C."/>
            <person name="Shaw J."/>
            <person name="Wu H."/>
            <person name="Hsiao K."/>
            <person name="Chao Y."/>
            <person name="Chu M."/>
            <person name="Cheng C."/>
            <person name="Hour A."/>
            <person name="Lee P."/>
            <person name="Lin S."/>
            <person name="Lin Y."/>
            <person name="Liou J."/>
            <person name="Liu S."/>
            <person name="Hsing Y."/>
            <person name="Raghuvanshi S."/>
            <person name="Mohanty A."/>
            <person name="Bharti A.K."/>
            <person name="Gaur A."/>
            <person name="Gupta V."/>
            <person name="Kumar D."/>
            <person name="Ravi V."/>
            <person name="Vij S."/>
            <person name="Kapur A."/>
            <person name="Khurana P."/>
            <person name="Khurana P."/>
            <person name="Khurana J.P."/>
            <person name="Tyagi A.K."/>
            <person name="Gaikwad K."/>
            <person name="Singh A."/>
            <person name="Dalal V."/>
            <person name="Srivastava S."/>
            <person name="Dixit A."/>
            <person name="Pal A.K."/>
            <person name="Ghazi I.A."/>
            <person name="Yadav M."/>
            <person name="Pandit A."/>
            <person name="Bhargava A."/>
            <person name="Sureshbabu K."/>
            <person name="Batra K."/>
            <person name="Sharma T.R."/>
            <person name="Mohapatra T."/>
            <person name="Singh N.K."/>
            <person name="Messing J."/>
            <person name="Nelson A.B."/>
            <person name="Fuks G."/>
            <person name="Kavchok S."/>
            <person name="Keizer G."/>
            <person name="Linton E."/>
            <person name="Llaca V."/>
            <person name="Song R."/>
            <person name="Tanyolac B."/>
            <person name="Young S."/>
            <person name="Ho-Il K."/>
            <person name="Hahn J.H."/>
            <person name="Sangsakoo G."/>
            <person name="Vanavichit A."/>
            <person name="de Mattos Luiz.A.T."/>
            <person name="Zimmer P.D."/>
            <person name="Malone G."/>
            <person name="Dellagostin O."/>
            <person name="de Oliveira A.C."/>
            <person name="Bevan M."/>
            <person name="Bancroft I."/>
            <person name="Minx P."/>
            <person name="Cordum H."/>
            <person name="Wilson R."/>
            <person name="Cheng Z."/>
            <person name="Jin W."/>
            <person name="Jiang J."/>
            <person name="Leong S.A."/>
            <person name="Iwama H."/>
            <person name="Gojobori T."/>
            <person name="Itoh T."/>
            <person name="Niimura Y."/>
            <person name="Fujii Y."/>
            <person name="Habara T."/>
            <person name="Sakai H."/>
            <person name="Sato Y."/>
            <person name="Wilson G."/>
            <person name="Kumar K."/>
            <person name="McCouch S."/>
            <person name="Juretic N."/>
            <person name="Hoen D."/>
            <person name="Wright S."/>
            <person name="Bruskiewich R."/>
            <person name="Bureau T."/>
            <person name="Miyao A."/>
            <person name="Hirochika H."/>
            <person name="Nishikawa T."/>
            <person name="Kadowaki K."/>
            <person name="Sugiura M."/>
            <person name="Burr B."/>
            <person name="Sasaki T."/>
        </authorList>
    </citation>
    <scope>NUCLEOTIDE SEQUENCE [LARGE SCALE GENOMIC DNA]</scope>
    <source>
        <strain evidence="3">cv. Nipponbare</strain>
    </source>
</reference>
<evidence type="ECO:0000313" key="3">
    <source>
        <dbReference type="Proteomes" id="UP000000763"/>
    </source>
</evidence>
<accession>Q9AYF8</accession>
<proteinExistence type="predicted"/>
<evidence type="ECO:0000256" key="1">
    <source>
        <dbReference type="SAM" id="MobiDB-lite"/>
    </source>
</evidence>
<reference evidence="3" key="2">
    <citation type="journal article" date="2008" name="Nucleic Acids Res.">
        <title>The rice annotation project database (RAP-DB): 2008 update.</title>
        <authorList>
            <consortium name="The rice annotation project (RAP)"/>
        </authorList>
    </citation>
    <scope>GENOME REANNOTATION</scope>
    <source>
        <strain evidence="3">cv. Nipponbare</strain>
    </source>
</reference>
<dbReference type="InterPro" id="IPR011009">
    <property type="entry name" value="Kinase-like_dom_sf"/>
</dbReference>
<sequence length="451" mass="48750">MDMHACDALLLQDSWQNCSSRASFASLVPALLLEDSNLQNISTTFALLARTYLGPAQLGDWPARLDGDGSAVGEEPHRHRERHVRSETAARDRTRRVRQTDRRRLAREQGGQNEQEAADGEVAEAVAGVEGDEAAPVVVTTIEGGDWPARLDGDGSAVGEEPHRRWERRPARLHIAAKVADGMAFMHNTLCGGGGGDADDVNENLSFSSSYEEDEASSFCGGAIVHGNLKASNILFTGTMEPCISEYGITTPPSVAAPSSGAAVLRTDVRVYDVLLLELLTGKATAADGAELARWVTAVIREEWTRAADGASSACHHEMHRRLLATAHHERGRCNGEHRPRGRRRVALLEGMSDTDADGHQALERCVQQYKIPHKIPGNGEVEHVVLVALKDACWLVGDCERPVGDDEVLREHVLPLFPFTNFLDSWDSASVVVIDDDVPSAGVALGGCGR</sequence>